<dbReference type="EC" id="2.7.7.7" evidence="1"/>
<dbReference type="KEGG" id="cyc:PCC7424_3459"/>
<dbReference type="PANTHER" id="PTHR34388">
    <property type="entry name" value="DNA POLYMERASE III SUBUNIT DELTA"/>
    <property type="match status" value="1"/>
</dbReference>
<dbReference type="NCBIfam" id="TIGR01128">
    <property type="entry name" value="holA"/>
    <property type="match status" value="1"/>
</dbReference>
<protein>
    <recommendedName>
        <fullName evidence="2">DNA polymerase III subunit delta</fullName>
        <ecNumber evidence="1">2.7.7.7</ecNumber>
    </recommendedName>
</protein>
<feature type="domain" description="DNA polymerase III delta N-terminal" evidence="9">
    <location>
        <begin position="4"/>
        <end position="120"/>
    </location>
</feature>
<evidence type="ECO:0000259" key="10">
    <source>
        <dbReference type="Pfam" id="PF21694"/>
    </source>
</evidence>
<evidence type="ECO:0000313" key="11">
    <source>
        <dbReference type="EMBL" id="ACK71852.1"/>
    </source>
</evidence>
<sequence length="324" mass="36126">MPVYLFWGEDDFAMTQEIEKLRQDLLDPNWVQFNYDKLTGDKADSIIEALNQAMTPVFGMGNRLVWLVETTICSQCSEALLSELQRTLPHIPTDSHLLLTTSKKPDKRLKSTKLIEQYAKSQEFALIPPWKTDEILQKVQSLARSKGVKLTATAVELLAQSVGNNTRQLWNELDKLSLYGDHKPIDHDVVASLVNVNTQSSLQLAAAIIKGETPKALGLVADLLNHNEPALKIVATLVGQFRVWTIVKLKLEAGEKDEKALATAAELGNPKRVFILRKEVQGLKGSQLLGSLPILLDLEFNLKRGADPLQTLQTKIVELCRLFA</sequence>
<comment type="catalytic activity">
    <reaction evidence="8">
        <text>DNA(n) + a 2'-deoxyribonucleoside 5'-triphosphate = DNA(n+1) + diphosphate</text>
        <dbReference type="Rhea" id="RHEA:22508"/>
        <dbReference type="Rhea" id="RHEA-COMP:17339"/>
        <dbReference type="Rhea" id="RHEA-COMP:17340"/>
        <dbReference type="ChEBI" id="CHEBI:33019"/>
        <dbReference type="ChEBI" id="CHEBI:61560"/>
        <dbReference type="ChEBI" id="CHEBI:173112"/>
        <dbReference type="EC" id="2.7.7.7"/>
    </reaction>
</comment>
<dbReference type="InterPro" id="IPR048466">
    <property type="entry name" value="DNA_pol3_delta-like_C"/>
</dbReference>
<dbReference type="PANTHER" id="PTHR34388:SF1">
    <property type="entry name" value="DNA POLYMERASE III SUBUNIT DELTA"/>
    <property type="match status" value="1"/>
</dbReference>
<dbReference type="InterPro" id="IPR027417">
    <property type="entry name" value="P-loop_NTPase"/>
</dbReference>
<name>B7KFD6_GLOC7</name>
<dbReference type="RefSeq" id="WP_015955447.1">
    <property type="nucleotide sequence ID" value="NC_011729.1"/>
</dbReference>
<dbReference type="EMBL" id="CP001291">
    <property type="protein sequence ID" value="ACK71852.1"/>
    <property type="molecule type" value="Genomic_DNA"/>
</dbReference>
<dbReference type="Gene3D" id="3.40.50.300">
    <property type="entry name" value="P-loop containing nucleotide triphosphate hydrolases"/>
    <property type="match status" value="1"/>
</dbReference>
<keyword evidence="3" id="KW-0808">Transferase</keyword>
<evidence type="ECO:0000256" key="8">
    <source>
        <dbReference type="ARBA" id="ARBA00049244"/>
    </source>
</evidence>
<dbReference type="OrthoDB" id="581300at2"/>
<keyword evidence="4" id="KW-0548">Nucleotidyltransferase</keyword>
<dbReference type="Pfam" id="PF21694">
    <property type="entry name" value="DNA_pol3_delta_C"/>
    <property type="match status" value="1"/>
</dbReference>
<evidence type="ECO:0000256" key="2">
    <source>
        <dbReference type="ARBA" id="ARBA00017703"/>
    </source>
</evidence>
<gene>
    <name evidence="11" type="ordered locus">PCC7424_3459</name>
</gene>
<dbReference type="Gene3D" id="1.20.272.10">
    <property type="match status" value="1"/>
</dbReference>
<dbReference type="InterPro" id="IPR005790">
    <property type="entry name" value="DNA_polIII_delta"/>
</dbReference>
<evidence type="ECO:0000256" key="7">
    <source>
        <dbReference type="ARBA" id="ARBA00034754"/>
    </source>
</evidence>
<evidence type="ECO:0000259" key="9">
    <source>
        <dbReference type="Pfam" id="PF06144"/>
    </source>
</evidence>
<feature type="domain" description="DNA polymerase III delta subunit-like C-terminal" evidence="10">
    <location>
        <begin position="199"/>
        <end position="306"/>
    </location>
</feature>
<dbReference type="GO" id="GO:0003677">
    <property type="term" value="F:DNA binding"/>
    <property type="evidence" value="ECO:0007669"/>
    <property type="project" value="InterPro"/>
</dbReference>
<evidence type="ECO:0000256" key="3">
    <source>
        <dbReference type="ARBA" id="ARBA00022679"/>
    </source>
</evidence>
<dbReference type="GO" id="GO:0003887">
    <property type="term" value="F:DNA-directed DNA polymerase activity"/>
    <property type="evidence" value="ECO:0007669"/>
    <property type="project" value="UniProtKB-KW"/>
</dbReference>
<organism evidence="11 12">
    <name type="scientific">Gloeothece citriformis (strain PCC 7424)</name>
    <name type="common">Cyanothece sp. (strain PCC 7424)</name>
    <dbReference type="NCBI Taxonomy" id="65393"/>
    <lineage>
        <taxon>Bacteria</taxon>
        <taxon>Bacillati</taxon>
        <taxon>Cyanobacteriota</taxon>
        <taxon>Cyanophyceae</taxon>
        <taxon>Oscillatoriophycideae</taxon>
        <taxon>Chroococcales</taxon>
        <taxon>Aphanothecaceae</taxon>
        <taxon>Gloeothece</taxon>
        <taxon>Gloeothece citriformis</taxon>
    </lineage>
</organism>
<comment type="similarity">
    <text evidence="7">Belongs to the DNA polymerase HolA subunit family.</text>
</comment>
<evidence type="ECO:0000313" key="12">
    <source>
        <dbReference type="Proteomes" id="UP000002384"/>
    </source>
</evidence>
<dbReference type="InterPro" id="IPR010372">
    <property type="entry name" value="DNA_pol3_delta_N"/>
</dbReference>
<dbReference type="InterPro" id="IPR008921">
    <property type="entry name" value="DNA_pol3_clamp-load_cplx_C"/>
</dbReference>
<proteinExistence type="inferred from homology"/>
<dbReference type="SUPFAM" id="SSF52540">
    <property type="entry name" value="P-loop containing nucleoside triphosphate hydrolases"/>
    <property type="match status" value="1"/>
</dbReference>
<keyword evidence="12" id="KW-1185">Reference proteome</keyword>
<dbReference type="STRING" id="65393.PCC7424_3459"/>
<accession>B7KFD6</accession>
<dbReference type="GO" id="GO:0009360">
    <property type="term" value="C:DNA polymerase III complex"/>
    <property type="evidence" value="ECO:0007669"/>
    <property type="project" value="InterPro"/>
</dbReference>
<reference evidence="12" key="1">
    <citation type="journal article" date="2011" name="MBio">
        <title>Novel metabolic attributes of the genus Cyanothece, comprising a group of unicellular nitrogen-fixing Cyanobacteria.</title>
        <authorList>
            <person name="Bandyopadhyay A."/>
            <person name="Elvitigala T."/>
            <person name="Welsh E."/>
            <person name="Stockel J."/>
            <person name="Liberton M."/>
            <person name="Min H."/>
            <person name="Sherman L.A."/>
            <person name="Pakrasi H.B."/>
        </authorList>
    </citation>
    <scope>NUCLEOTIDE SEQUENCE [LARGE SCALE GENOMIC DNA]</scope>
    <source>
        <strain evidence="12">PCC 7424</strain>
    </source>
</reference>
<evidence type="ECO:0000256" key="6">
    <source>
        <dbReference type="ARBA" id="ARBA00022932"/>
    </source>
</evidence>
<dbReference type="Pfam" id="PF06144">
    <property type="entry name" value="DNA_pol3_delta"/>
    <property type="match status" value="1"/>
</dbReference>
<dbReference type="HOGENOM" id="CLU_044694_2_1_3"/>
<evidence type="ECO:0000256" key="5">
    <source>
        <dbReference type="ARBA" id="ARBA00022705"/>
    </source>
</evidence>
<dbReference type="eggNOG" id="COG1466">
    <property type="taxonomic scope" value="Bacteria"/>
</dbReference>
<dbReference type="Gene3D" id="1.10.8.60">
    <property type="match status" value="1"/>
</dbReference>
<dbReference type="GO" id="GO:0006261">
    <property type="term" value="P:DNA-templated DNA replication"/>
    <property type="evidence" value="ECO:0007669"/>
    <property type="project" value="TreeGrafter"/>
</dbReference>
<keyword evidence="6" id="KW-0239">DNA-directed DNA polymerase</keyword>
<dbReference type="Proteomes" id="UP000002384">
    <property type="component" value="Chromosome"/>
</dbReference>
<evidence type="ECO:0000256" key="1">
    <source>
        <dbReference type="ARBA" id="ARBA00012417"/>
    </source>
</evidence>
<keyword evidence="5" id="KW-0235">DNA replication</keyword>
<evidence type="ECO:0000256" key="4">
    <source>
        <dbReference type="ARBA" id="ARBA00022695"/>
    </source>
</evidence>
<dbReference type="AlphaFoldDB" id="B7KFD6"/>
<dbReference type="SUPFAM" id="SSF48019">
    <property type="entry name" value="post-AAA+ oligomerization domain-like"/>
    <property type="match status" value="1"/>
</dbReference>